<reference evidence="3" key="1">
    <citation type="submission" date="2024-07" db="EMBL/GenBank/DDBJ databases">
        <title>Complete genome sequence of Verrucomicrobiaceae bacterium NT6N.</title>
        <authorList>
            <person name="Huang C."/>
            <person name="Takami H."/>
            <person name="Hamasaki K."/>
        </authorList>
    </citation>
    <scope>NUCLEOTIDE SEQUENCE</scope>
    <source>
        <strain evidence="3">NT6N</strain>
    </source>
</reference>
<organism evidence="3">
    <name type="scientific">Oceaniferula spumae</name>
    <dbReference type="NCBI Taxonomy" id="2979115"/>
    <lineage>
        <taxon>Bacteria</taxon>
        <taxon>Pseudomonadati</taxon>
        <taxon>Verrucomicrobiota</taxon>
        <taxon>Verrucomicrobiia</taxon>
        <taxon>Verrucomicrobiales</taxon>
        <taxon>Verrucomicrobiaceae</taxon>
        <taxon>Oceaniferula</taxon>
    </lineage>
</organism>
<name>A0AAT9FM59_9BACT</name>
<dbReference type="Pfam" id="PF07589">
    <property type="entry name" value="PEP-CTERM"/>
    <property type="match status" value="1"/>
</dbReference>
<feature type="domain" description="Ice-binding protein C-terminal" evidence="2">
    <location>
        <begin position="219"/>
        <end position="241"/>
    </location>
</feature>
<dbReference type="AlphaFoldDB" id="A0AAT9FM59"/>
<accession>A0AAT9FM59</accession>
<evidence type="ECO:0000313" key="3">
    <source>
        <dbReference type="EMBL" id="BDS07049.1"/>
    </source>
</evidence>
<dbReference type="InterPro" id="IPR013424">
    <property type="entry name" value="Ice-binding_C"/>
</dbReference>
<keyword evidence="1" id="KW-0732">Signal</keyword>
<feature type="signal peptide" evidence="1">
    <location>
        <begin position="1"/>
        <end position="21"/>
    </location>
</feature>
<dbReference type="EMBL" id="AP026866">
    <property type="protein sequence ID" value="BDS07049.1"/>
    <property type="molecule type" value="Genomic_DNA"/>
</dbReference>
<sequence length="242" mass="25138">MNKTYLFTSTFSLMGMAAASATVIAPVSVSGPAAGASSSLAYLIGDNAGNAPDNLTLSGSATTLPTGTSLADAQATTHYLAGNGHFESWYALTSNGLPVFVFDLGSDQNFGTALVWNYGNNGGGAASRGNQTKSFEMIFHTEAQGNTFDFGTEAIGLNGSMPYEDGPDADGLAAQTFQFSELTARYVALRITENHADTTVFAGDGSLYGLGEVRFATESIPEPSTTALLGLAGLGMIIRRRR</sequence>
<dbReference type="Gene3D" id="2.60.120.260">
    <property type="entry name" value="Galactose-binding domain-like"/>
    <property type="match status" value="1"/>
</dbReference>
<evidence type="ECO:0000256" key="1">
    <source>
        <dbReference type="SAM" id="SignalP"/>
    </source>
</evidence>
<dbReference type="NCBIfam" id="TIGR02595">
    <property type="entry name" value="PEP_CTERM"/>
    <property type="match status" value="1"/>
</dbReference>
<evidence type="ECO:0000259" key="2">
    <source>
        <dbReference type="Pfam" id="PF07589"/>
    </source>
</evidence>
<feature type="chain" id="PRO_5043445491" description="Ice-binding protein C-terminal domain-containing protein" evidence="1">
    <location>
        <begin position="22"/>
        <end position="242"/>
    </location>
</feature>
<dbReference type="KEGG" id="osu:NT6N_20890"/>
<gene>
    <name evidence="3" type="ORF">NT6N_20890</name>
</gene>
<protein>
    <recommendedName>
        <fullName evidence="2">Ice-binding protein C-terminal domain-containing protein</fullName>
    </recommendedName>
</protein>
<proteinExistence type="predicted"/>